<dbReference type="Pfam" id="PF03793">
    <property type="entry name" value="PASTA"/>
    <property type="match status" value="2"/>
</dbReference>
<dbReference type="Gene3D" id="1.10.510.10">
    <property type="entry name" value="Transferase(Phosphotransferase) domain 1"/>
    <property type="match status" value="1"/>
</dbReference>
<organism evidence="7 8">
    <name type="scientific">Solibaculum mannosilyticum</name>
    <dbReference type="NCBI Taxonomy" id="2780922"/>
    <lineage>
        <taxon>Bacteria</taxon>
        <taxon>Bacillati</taxon>
        <taxon>Bacillota</taxon>
        <taxon>Clostridia</taxon>
        <taxon>Eubacteriales</taxon>
        <taxon>Oscillospiraceae</taxon>
        <taxon>Solibaculum</taxon>
    </lineage>
</organism>
<name>A0A7I8CZC3_9FIRM</name>
<feature type="compositionally biased region" description="Polar residues" evidence="3">
    <location>
        <begin position="517"/>
        <end position="533"/>
    </location>
</feature>
<dbReference type="PROSITE" id="PS51178">
    <property type="entry name" value="PASTA"/>
    <property type="match status" value="2"/>
</dbReference>
<keyword evidence="4" id="KW-0472">Membrane</keyword>
<dbReference type="SMART" id="SM00740">
    <property type="entry name" value="PASTA"/>
    <property type="match status" value="2"/>
</dbReference>
<dbReference type="GO" id="GO:0004674">
    <property type="term" value="F:protein serine/threonine kinase activity"/>
    <property type="evidence" value="ECO:0007669"/>
    <property type="project" value="TreeGrafter"/>
</dbReference>
<dbReference type="CDD" id="cd06577">
    <property type="entry name" value="PASTA_pknB"/>
    <property type="match status" value="2"/>
</dbReference>
<dbReference type="KEGG" id="sman:C12CBH8_04770"/>
<evidence type="ECO:0000259" key="5">
    <source>
        <dbReference type="PROSITE" id="PS50011"/>
    </source>
</evidence>
<dbReference type="RefSeq" id="WP_215533458.1">
    <property type="nucleotide sequence ID" value="NZ_AP023321.1"/>
</dbReference>
<evidence type="ECO:0000313" key="8">
    <source>
        <dbReference type="Proteomes" id="UP000593890"/>
    </source>
</evidence>
<evidence type="ECO:0008006" key="9">
    <source>
        <dbReference type="Google" id="ProtNLM"/>
    </source>
</evidence>
<feature type="domain" description="Protein kinase" evidence="5">
    <location>
        <begin position="46"/>
        <end position="320"/>
    </location>
</feature>
<gene>
    <name evidence="7" type="ORF">C12CBH8_04770</name>
</gene>
<feature type="region of interest" description="Disordered" evidence="3">
    <location>
        <begin position="517"/>
        <end position="537"/>
    </location>
</feature>
<dbReference type="GO" id="GO:0035556">
    <property type="term" value="P:intracellular signal transduction"/>
    <property type="evidence" value="ECO:0007669"/>
    <property type="project" value="TreeGrafter"/>
</dbReference>
<evidence type="ECO:0000256" key="1">
    <source>
        <dbReference type="ARBA" id="ARBA00022741"/>
    </source>
</evidence>
<feature type="region of interest" description="Disordered" evidence="3">
    <location>
        <begin position="337"/>
        <end position="356"/>
    </location>
</feature>
<protein>
    <recommendedName>
        <fullName evidence="9">Serine/threonine protein kinase</fullName>
    </recommendedName>
</protein>
<keyword evidence="8" id="KW-1185">Reference proteome</keyword>
<dbReference type="Pfam" id="PF00069">
    <property type="entry name" value="Pkinase"/>
    <property type="match status" value="1"/>
</dbReference>
<feature type="compositionally biased region" description="Low complexity" evidence="3">
    <location>
        <begin position="556"/>
        <end position="573"/>
    </location>
</feature>
<accession>A0A7I8CZC3</accession>
<feature type="domain" description="PASTA" evidence="6">
    <location>
        <begin position="422"/>
        <end position="484"/>
    </location>
</feature>
<feature type="compositionally biased region" description="Low complexity" evidence="3">
    <location>
        <begin position="344"/>
        <end position="354"/>
    </location>
</feature>
<evidence type="ECO:0000256" key="2">
    <source>
        <dbReference type="ARBA" id="ARBA00022840"/>
    </source>
</evidence>
<evidence type="ECO:0000256" key="3">
    <source>
        <dbReference type="SAM" id="MobiDB-lite"/>
    </source>
</evidence>
<dbReference type="GO" id="GO:0005524">
    <property type="term" value="F:ATP binding"/>
    <property type="evidence" value="ECO:0007669"/>
    <property type="project" value="UniProtKB-KW"/>
</dbReference>
<dbReference type="Gene3D" id="3.30.10.20">
    <property type="match status" value="2"/>
</dbReference>
<dbReference type="AlphaFoldDB" id="A0A7I8CZC3"/>
<feature type="transmembrane region" description="Helical" evidence="4">
    <location>
        <begin position="364"/>
        <end position="388"/>
    </location>
</feature>
<dbReference type="CDD" id="cd14014">
    <property type="entry name" value="STKc_PknB_like"/>
    <property type="match status" value="1"/>
</dbReference>
<dbReference type="PANTHER" id="PTHR24346:SF30">
    <property type="entry name" value="MATERNAL EMBRYONIC LEUCINE ZIPPER KINASE"/>
    <property type="match status" value="1"/>
</dbReference>
<keyword evidence="4" id="KW-0812">Transmembrane</keyword>
<dbReference type="GO" id="GO:0005737">
    <property type="term" value="C:cytoplasm"/>
    <property type="evidence" value="ECO:0007669"/>
    <property type="project" value="TreeGrafter"/>
</dbReference>
<dbReference type="InterPro" id="IPR000719">
    <property type="entry name" value="Prot_kinase_dom"/>
</dbReference>
<sequence>MPSMEDLCLGCMKEKGGKAVCPHCGYEETEQKAPALALRTLLQKRYLVGKLLSSNGAATSYLGWDESSMSPVVIREFFPTTLAQRDEDGLTLKVLAGCEGPFQDGLDEFLKLSRILGRMRNQPAVVPVYDIFEINGTAYNVSGWEEGVHLDQWLPKHGGHLSWDEARALLMPVLYAVEAFHSMGMLHLGICPQNLVVTQNGRMQLAGFHINQVHIARSDLTPVFYPGYTALEQMKPDQDIGPWSDVYGLGATLFTMLTGYIPKDAVARQEDEKLLIPSSVAASIPQQVAAAMAKAMRLDSTHRTKTVEQMRKELSVSPNVTGVLQEMEREEKTQATQVIDSTKAAAPAVSPSSPSRKEKEQKKWIIALGISSGLLFVLCVVLMIVLFAQGDKGADVSREVSSEASSMVSSEESSQDPALNHITPTMVGREYEDLMEQNPWSYVEIELAGEVFDDSVPEGTIAKQEPEPDTPIETGETVKVYLSKGPYMRKVPNVRGKSAVEAILELTKEGFSCQVVEQSSDTVPDGQVIQTDPPSKEEMEYGSEVFVYVSDYNPPASSKSSSSRASSSRSSQSELNPSEEEGSSSSRGSFWDSLFGSNESSSR</sequence>
<proteinExistence type="predicted"/>
<dbReference type="Proteomes" id="UP000593890">
    <property type="component" value="Chromosome"/>
</dbReference>
<feature type="region of interest" description="Disordered" evidence="3">
    <location>
        <begin position="552"/>
        <end position="603"/>
    </location>
</feature>
<dbReference type="SUPFAM" id="SSF56112">
    <property type="entry name" value="Protein kinase-like (PK-like)"/>
    <property type="match status" value="1"/>
</dbReference>
<reference evidence="8" key="1">
    <citation type="submission" date="2020-07" db="EMBL/GenBank/DDBJ databases">
        <title>Complete genome sequencing of Clostridia bacterium strain 12CBH8.</title>
        <authorList>
            <person name="Sakamoto M."/>
            <person name="Murakami T."/>
            <person name="Mori H."/>
        </authorList>
    </citation>
    <scope>NUCLEOTIDE SEQUENCE [LARGE SCALE GENOMIC DNA]</scope>
    <source>
        <strain evidence="8">12CBH8</strain>
    </source>
</reference>
<keyword evidence="1" id="KW-0547">Nucleotide-binding</keyword>
<dbReference type="SMART" id="SM00220">
    <property type="entry name" value="S_TKc"/>
    <property type="match status" value="1"/>
</dbReference>
<dbReference type="EMBL" id="AP023321">
    <property type="protein sequence ID" value="BCI59838.1"/>
    <property type="molecule type" value="Genomic_DNA"/>
</dbReference>
<evidence type="ECO:0000259" key="6">
    <source>
        <dbReference type="PROSITE" id="PS51178"/>
    </source>
</evidence>
<keyword evidence="2" id="KW-0067">ATP-binding</keyword>
<evidence type="ECO:0000313" key="7">
    <source>
        <dbReference type="EMBL" id="BCI59838.1"/>
    </source>
</evidence>
<feature type="domain" description="PASTA" evidence="6">
    <location>
        <begin position="485"/>
        <end position="551"/>
    </location>
</feature>
<evidence type="ECO:0000256" key="4">
    <source>
        <dbReference type="SAM" id="Phobius"/>
    </source>
</evidence>
<keyword evidence="4" id="KW-1133">Transmembrane helix</keyword>
<dbReference type="InterPro" id="IPR011009">
    <property type="entry name" value="Kinase-like_dom_sf"/>
</dbReference>
<dbReference type="PANTHER" id="PTHR24346">
    <property type="entry name" value="MAP/MICROTUBULE AFFINITY-REGULATING KINASE"/>
    <property type="match status" value="1"/>
</dbReference>
<dbReference type="InterPro" id="IPR005543">
    <property type="entry name" value="PASTA_dom"/>
</dbReference>
<dbReference type="PROSITE" id="PS50011">
    <property type="entry name" value="PROTEIN_KINASE_DOM"/>
    <property type="match status" value="1"/>
</dbReference>